<organism evidence="1">
    <name type="scientific">Planktothrix agardhii</name>
    <name type="common">Oscillatoria agardhii</name>
    <dbReference type="NCBI Taxonomy" id="1160"/>
    <lineage>
        <taxon>Bacteria</taxon>
        <taxon>Bacillati</taxon>
        <taxon>Cyanobacteriota</taxon>
        <taxon>Cyanophyceae</taxon>
        <taxon>Oscillatoriophycideae</taxon>
        <taxon>Oscillatoriales</taxon>
        <taxon>Microcoleaceae</taxon>
        <taxon>Planktothrix</taxon>
    </lineage>
</organism>
<name>A0A1J1JMT3_PLAAG</name>
<dbReference type="AlphaFoldDB" id="A0A1J1JMT3"/>
<proteinExistence type="predicted"/>
<reference evidence="1" key="1">
    <citation type="submission" date="2015-09" db="EMBL/GenBank/DDBJ databases">
        <authorList>
            <person name="Jackson K.R."/>
            <person name="Lunt B.L."/>
            <person name="Fisher J.N.B."/>
            <person name="Gardner A.V."/>
            <person name="Bailey M.E."/>
            <person name="Deus L.M."/>
            <person name="Earl A.S."/>
            <person name="Gibby P.D."/>
            <person name="Hartmann K.A."/>
            <person name="Liu J.E."/>
            <person name="Manci A.M."/>
            <person name="Nielsen D.A."/>
            <person name="Solomon M.B."/>
            <person name="Breakwell D.P."/>
            <person name="Burnett S.H."/>
            <person name="Grose J.H."/>
        </authorList>
    </citation>
    <scope>NUCLEOTIDE SEQUENCE</scope>
    <source>
        <strain evidence="1">7805</strain>
    </source>
</reference>
<protein>
    <recommendedName>
        <fullName evidence="2">DUF2997 domain-containing protein</fullName>
    </recommendedName>
</protein>
<dbReference type="EMBL" id="LO018305">
    <property type="protein sequence ID" value="CUM62357.1"/>
    <property type="molecule type" value="Genomic_DNA"/>
</dbReference>
<accession>A0A1J1JMT3</accession>
<evidence type="ECO:0000313" key="1">
    <source>
        <dbReference type="EMBL" id="CUM62357.1"/>
    </source>
</evidence>
<evidence type="ECO:0008006" key="2">
    <source>
        <dbReference type="Google" id="ProtNLM"/>
    </source>
</evidence>
<dbReference type="RefSeq" id="WP_254034929.1">
    <property type="nucleotide sequence ID" value="NZ_LR882951.1"/>
</dbReference>
<dbReference type="InterPro" id="IPR021375">
    <property type="entry name" value="DUF2997"/>
</dbReference>
<dbReference type="Pfam" id="PF11211">
    <property type="entry name" value="DUF2997"/>
    <property type="match status" value="1"/>
</dbReference>
<gene>
    <name evidence="1" type="ORF">PLAM_mp0062</name>
</gene>
<sequence>MQYYKVEFTINPDGTITEKVLNGSGNSCTELTKDLELGEVKSQQLLPEYQEQNLINQEQEDNLWQGF</sequence>